<evidence type="ECO:0000256" key="2">
    <source>
        <dbReference type="ARBA" id="ARBA00022670"/>
    </source>
</evidence>
<dbReference type="Pfam" id="PF17815">
    <property type="entry name" value="PDZ_3"/>
    <property type="match status" value="1"/>
</dbReference>
<keyword evidence="4" id="KW-0720">Serine protease</keyword>
<organism evidence="7 8">
    <name type="scientific">Marchantia polymorpha</name>
    <name type="common">Common liverwort</name>
    <name type="synonym">Marchantia aquatica</name>
    <dbReference type="NCBI Taxonomy" id="3197"/>
    <lineage>
        <taxon>Eukaryota</taxon>
        <taxon>Viridiplantae</taxon>
        <taxon>Streptophyta</taxon>
        <taxon>Embryophyta</taxon>
        <taxon>Marchantiophyta</taxon>
        <taxon>Marchantiopsida</taxon>
        <taxon>Marchantiidae</taxon>
        <taxon>Marchantiales</taxon>
        <taxon>Marchantiaceae</taxon>
        <taxon>Marchantia</taxon>
    </lineage>
</organism>
<reference evidence="8" key="1">
    <citation type="journal article" date="2017" name="Cell">
        <title>Insights into land plant evolution garnered from the Marchantia polymorpha genome.</title>
        <authorList>
            <person name="Bowman J.L."/>
            <person name="Kohchi T."/>
            <person name="Yamato K.T."/>
            <person name="Jenkins J."/>
            <person name="Shu S."/>
            <person name="Ishizaki K."/>
            <person name="Yamaoka S."/>
            <person name="Nishihama R."/>
            <person name="Nakamura Y."/>
            <person name="Berger F."/>
            <person name="Adam C."/>
            <person name="Aki S.S."/>
            <person name="Althoff F."/>
            <person name="Araki T."/>
            <person name="Arteaga-Vazquez M.A."/>
            <person name="Balasubrmanian S."/>
            <person name="Barry K."/>
            <person name="Bauer D."/>
            <person name="Boehm C.R."/>
            <person name="Briginshaw L."/>
            <person name="Caballero-Perez J."/>
            <person name="Catarino B."/>
            <person name="Chen F."/>
            <person name="Chiyoda S."/>
            <person name="Chovatia M."/>
            <person name="Davies K.M."/>
            <person name="Delmans M."/>
            <person name="Demura T."/>
            <person name="Dierschke T."/>
            <person name="Dolan L."/>
            <person name="Dorantes-Acosta A.E."/>
            <person name="Eklund D.M."/>
            <person name="Florent S.N."/>
            <person name="Flores-Sandoval E."/>
            <person name="Fujiyama A."/>
            <person name="Fukuzawa H."/>
            <person name="Galik B."/>
            <person name="Grimanelli D."/>
            <person name="Grimwood J."/>
            <person name="Grossniklaus U."/>
            <person name="Hamada T."/>
            <person name="Haseloff J."/>
            <person name="Hetherington A.J."/>
            <person name="Higo A."/>
            <person name="Hirakawa Y."/>
            <person name="Hundley H.N."/>
            <person name="Ikeda Y."/>
            <person name="Inoue K."/>
            <person name="Inoue S.I."/>
            <person name="Ishida S."/>
            <person name="Jia Q."/>
            <person name="Kakita M."/>
            <person name="Kanazawa T."/>
            <person name="Kawai Y."/>
            <person name="Kawashima T."/>
            <person name="Kennedy M."/>
            <person name="Kinose K."/>
            <person name="Kinoshita T."/>
            <person name="Kohara Y."/>
            <person name="Koide E."/>
            <person name="Komatsu K."/>
            <person name="Kopischke S."/>
            <person name="Kubo M."/>
            <person name="Kyozuka J."/>
            <person name="Lagercrantz U."/>
            <person name="Lin S.S."/>
            <person name="Lindquist E."/>
            <person name="Lipzen A.M."/>
            <person name="Lu C.W."/>
            <person name="De Luna E."/>
            <person name="Martienssen R.A."/>
            <person name="Minamino N."/>
            <person name="Mizutani M."/>
            <person name="Mizutani M."/>
            <person name="Mochizuki N."/>
            <person name="Monte I."/>
            <person name="Mosher R."/>
            <person name="Nagasaki H."/>
            <person name="Nakagami H."/>
            <person name="Naramoto S."/>
            <person name="Nishitani K."/>
            <person name="Ohtani M."/>
            <person name="Okamoto T."/>
            <person name="Okumura M."/>
            <person name="Phillips J."/>
            <person name="Pollak B."/>
            <person name="Reinders A."/>
            <person name="Rovekamp M."/>
            <person name="Sano R."/>
            <person name="Sawa S."/>
            <person name="Schmid M.W."/>
            <person name="Shirakawa M."/>
            <person name="Solano R."/>
            <person name="Spunde A."/>
            <person name="Suetsugu N."/>
            <person name="Sugano S."/>
            <person name="Sugiyama A."/>
            <person name="Sun R."/>
            <person name="Suzuki Y."/>
            <person name="Takenaka M."/>
            <person name="Takezawa D."/>
            <person name="Tomogane H."/>
            <person name="Tsuzuki M."/>
            <person name="Ueda T."/>
            <person name="Umeda M."/>
            <person name="Ward J.M."/>
            <person name="Watanabe Y."/>
            <person name="Yazaki K."/>
            <person name="Yokoyama R."/>
            <person name="Yoshitake Y."/>
            <person name="Yotsui I."/>
            <person name="Zachgo S."/>
            <person name="Schmutz J."/>
        </authorList>
    </citation>
    <scope>NUCLEOTIDE SEQUENCE [LARGE SCALE GENOMIC DNA]</scope>
    <source>
        <strain evidence="8">Tak-1</strain>
    </source>
</reference>
<dbReference type="EMBL" id="KZ772696">
    <property type="protein sequence ID" value="PTQ43585.1"/>
    <property type="molecule type" value="Genomic_DNA"/>
</dbReference>
<dbReference type="Pfam" id="PF13365">
    <property type="entry name" value="Trypsin_2"/>
    <property type="match status" value="1"/>
</dbReference>
<dbReference type="InterPro" id="IPR001940">
    <property type="entry name" value="Peptidase_S1C"/>
</dbReference>
<dbReference type="SMART" id="SM00228">
    <property type="entry name" value="PDZ"/>
    <property type="match status" value="1"/>
</dbReference>
<dbReference type="AlphaFoldDB" id="A0A2R6XBW8"/>
<evidence type="ECO:0000313" key="7">
    <source>
        <dbReference type="EMBL" id="PTQ43585.1"/>
    </source>
</evidence>
<dbReference type="InterPro" id="IPR009003">
    <property type="entry name" value="Peptidase_S1_PA"/>
</dbReference>
<proteinExistence type="inferred from homology"/>
<dbReference type="InterPro" id="IPR041517">
    <property type="entry name" value="DEGP_PDZ"/>
</dbReference>
<keyword evidence="3" id="KW-0378">Hydrolase</keyword>
<dbReference type="PRINTS" id="PR00834">
    <property type="entry name" value="PROTEASES2C"/>
</dbReference>
<evidence type="ECO:0000256" key="4">
    <source>
        <dbReference type="ARBA" id="ARBA00022825"/>
    </source>
</evidence>
<dbReference type="GO" id="GO:0006508">
    <property type="term" value="P:proteolysis"/>
    <property type="evidence" value="ECO:0007669"/>
    <property type="project" value="UniProtKB-KW"/>
</dbReference>
<comment type="similarity">
    <text evidence="1">Belongs to the peptidase S1C family.</text>
</comment>
<sequence length="638" mass="69550">MGVSTTVMGAAAHHSTCSLVAPIAPHFRGVLAAAGRCSHYPKNGFRNGGISGREVRWDKAAPSKLSTPLEAQIVSKKCCNFLGTQRSAASSFGLNQEHNRIDVQRKHIIVASAAKRSRQKPESKKSQRATLGAGLTREEQENVLDLLNDSGLNGNWLYKDDEFDDLDDAPFLDAVVKVYTTRSEPNFSLPWQKMRQYSVTGSGFMISGRRLLTNAHCVEHHTQVKVKRRGIDTKFVATVLAVGRECDIALLSVQDEEFWADVEPLEFGGLPRLQDPVTVVGYPIGGETISVTSGVVSRVEITSYAHGATELLAVQIDAAINPGNSGGPAFDEDGECVGIAFQSIDASDAENIGYVIPTPVIKHFLFDYERNGKNTGFPSCGLVWQRLENSALRAALQMTNSQRGVLIRRVEPTSPASKALKAGDVLMKFDGVPVANEGTVPFQAGERIAFTFLASQKYSGDLVEVEVLRGGEVMTLQTALKAPTRLVPVHIDGKLPSYLIVAGLVFTVVSQPFLESHFGMDYDSNIPVKILEKATYGMAEFEDEQLVVVSQVLASDVNVGYEDIEAAQVLSFNGSKIRNLRQLAQLADSCEDRYIQIELDNEMLVVLETEQARTAIPQILRDHCIPADRSEDLLAATS</sequence>
<keyword evidence="2" id="KW-0645">Protease</keyword>
<dbReference type="Pfam" id="PF13180">
    <property type="entry name" value="PDZ_2"/>
    <property type="match status" value="1"/>
</dbReference>
<feature type="region of interest" description="Disordered" evidence="5">
    <location>
        <begin position="113"/>
        <end position="134"/>
    </location>
</feature>
<accession>A0A2R6XBW8</accession>
<dbReference type="GO" id="GO:0004252">
    <property type="term" value="F:serine-type endopeptidase activity"/>
    <property type="evidence" value="ECO:0000318"/>
    <property type="project" value="GO_Central"/>
</dbReference>
<gene>
    <name evidence="7" type="ORF">MARPO_0024s0090</name>
</gene>
<dbReference type="SUPFAM" id="SSF50494">
    <property type="entry name" value="Trypsin-like serine proteases"/>
    <property type="match status" value="1"/>
</dbReference>
<dbReference type="PANTHER" id="PTHR45980:SF11">
    <property type="entry name" value="PROTEASE DO-LIKE PDZ DOMAIN-CONTAINING PROTEIN"/>
    <property type="match status" value="1"/>
</dbReference>
<dbReference type="PANTHER" id="PTHR45980">
    <property type="match status" value="1"/>
</dbReference>
<evidence type="ECO:0000259" key="6">
    <source>
        <dbReference type="PROSITE" id="PS50106"/>
    </source>
</evidence>
<evidence type="ECO:0000256" key="3">
    <source>
        <dbReference type="ARBA" id="ARBA00022801"/>
    </source>
</evidence>
<dbReference type="OMA" id="PQTMAFK"/>
<dbReference type="Gene3D" id="2.40.10.10">
    <property type="entry name" value="Trypsin-like serine proteases"/>
    <property type="match status" value="2"/>
</dbReference>
<evidence type="ECO:0000256" key="1">
    <source>
        <dbReference type="ARBA" id="ARBA00010541"/>
    </source>
</evidence>
<name>A0A2R6XBW8_MARPO</name>
<protein>
    <recommendedName>
        <fullName evidence="6">PDZ domain-containing protein</fullName>
    </recommendedName>
</protein>
<dbReference type="FunFam" id="2.40.10.10:FF:000012">
    <property type="entry name" value="protease Do-like 9"/>
    <property type="match status" value="1"/>
</dbReference>
<dbReference type="OrthoDB" id="4217619at2759"/>
<dbReference type="InterPro" id="IPR046449">
    <property type="entry name" value="DEGP_PDZ_sf"/>
</dbReference>
<evidence type="ECO:0000313" key="8">
    <source>
        <dbReference type="Proteomes" id="UP000244005"/>
    </source>
</evidence>
<dbReference type="Gramene" id="Mp3g23130.1">
    <property type="protein sequence ID" value="Mp3g23130.1.cds"/>
    <property type="gene ID" value="Mp3g23130"/>
</dbReference>
<dbReference type="PROSITE" id="PS50106">
    <property type="entry name" value="PDZ"/>
    <property type="match status" value="1"/>
</dbReference>
<dbReference type="Proteomes" id="UP000244005">
    <property type="component" value="Unassembled WGS sequence"/>
</dbReference>
<feature type="domain" description="PDZ" evidence="6">
    <location>
        <begin position="365"/>
        <end position="436"/>
    </location>
</feature>
<dbReference type="InterPro" id="IPR036034">
    <property type="entry name" value="PDZ_sf"/>
</dbReference>
<dbReference type="Gene3D" id="2.30.42.10">
    <property type="match status" value="1"/>
</dbReference>
<dbReference type="InterPro" id="IPR001478">
    <property type="entry name" value="PDZ"/>
</dbReference>
<dbReference type="InterPro" id="IPR043504">
    <property type="entry name" value="Peptidase_S1_PA_chymotrypsin"/>
</dbReference>
<evidence type="ECO:0000256" key="5">
    <source>
        <dbReference type="SAM" id="MobiDB-lite"/>
    </source>
</evidence>
<keyword evidence="8" id="KW-1185">Reference proteome</keyword>
<dbReference type="Gene3D" id="3.20.190.20">
    <property type="match status" value="1"/>
</dbReference>
<dbReference type="SUPFAM" id="SSF50156">
    <property type="entry name" value="PDZ domain-like"/>
    <property type="match status" value="1"/>
</dbReference>